<feature type="transmembrane region" description="Helical" evidence="7">
    <location>
        <begin position="41"/>
        <end position="65"/>
    </location>
</feature>
<feature type="transmembrane region" description="Helical" evidence="7">
    <location>
        <begin position="102"/>
        <end position="124"/>
    </location>
</feature>
<feature type="transmembrane region" description="Helical" evidence="7">
    <location>
        <begin position="247"/>
        <end position="268"/>
    </location>
</feature>
<dbReference type="PANTHER" id="PTHR43385">
    <property type="entry name" value="RIBOFLAVIN TRANSPORTER RIBJ"/>
    <property type="match status" value="1"/>
</dbReference>
<comment type="subcellular location">
    <subcellularLocation>
        <location evidence="1">Cell membrane</location>
        <topology evidence="1">Multi-pass membrane protein</topology>
    </subcellularLocation>
</comment>
<evidence type="ECO:0000256" key="3">
    <source>
        <dbReference type="ARBA" id="ARBA00022692"/>
    </source>
</evidence>
<evidence type="ECO:0000256" key="5">
    <source>
        <dbReference type="ARBA" id="ARBA00023136"/>
    </source>
</evidence>
<dbReference type="EMBL" id="CP061274">
    <property type="protein sequence ID" value="QOD44082.1"/>
    <property type="molecule type" value="Genomic_DNA"/>
</dbReference>
<dbReference type="InterPro" id="IPR011701">
    <property type="entry name" value="MFS"/>
</dbReference>
<dbReference type="InterPro" id="IPR036259">
    <property type="entry name" value="MFS_trans_sf"/>
</dbReference>
<dbReference type="GO" id="GO:0005886">
    <property type="term" value="C:plasma membrane"/>
    <property type="evidence" value="ECO:0007669"/>
    <property type="project" value="UniProtKB-SubCell"/>
</dbReference>
<dbReference type="AlphaFoldDB" id="A0A7L7Z2Z6"/>
<dbReference type="Pfam" id="PF07690">
    <property type="entry name" value="MFS_1"/>
    <property type="match status" value="1"/>
</dbReference>
<evidence type="ECO:0000256" key="2">
    <source>
        <dbReference type="ARBA" id="ARBA00022448"/>
    </source>
</evidence>
<dbReference type="RefSeq" id="WP_191148017.1">
    <property type="nucleotide sequence ID" value="NZ_CP061274.1"/>
</dbReference>
<keyword evidence="5 7" id="KW-0472">Membrane</keyword>
<evidence type="ECO:0000256" key="4">
    <source>
        <dbReference type="ARBA" id="ARBA00022989"/>
    </source>
</evidence>
<dbReference type="InterPro" id="IPR020846">
    <property type="entry name" value="MFS_dom"/>
</dbReference>
<proteinExistence type="predicted"/>
<feature type="transmembrane region" description="Helical" evidence="7">
    <location>
        <begin position="136"/>
        <end position="157"/>
    </location>
</feature>
<evidence type="ECO:0000313" key="10">
    <source>
        <dbReference type="Proteomes" id="UP000516660"/>
    </source>
</evidence>
<gene>
    <name evidence="9" type="ORF">H9X71_01585</name>
</gene>
<dbReference type="PANTHER" id="PTHR43385:SF1">
    <property type="entry name" value="RIBOFLAVIN TRANSPORTER RIBJ"/>
    <property type="match status" value="1"/>
</dbReference>
<evidence type="ECO:0000256" key="6">
    <source>
        <dbReference type="SAM" id="MobiDB-lite"/>
    </source>
</evidence>
<feature type="transmembrane region" description="Helical" evidence="7">
    <location>
        <begin position="163"/>
        <end position="186"/>
    </location>
</feature>
<feature type="domain" description="Major facilitator superfamily (MFS) profile" evidence="8">
    <location>
        <begin position="1"/>
        <end position="391"/>
    </location>
</feature>
<dbReference type="Gene3D" id="1.20.1250.20">
    <property type="entry name" value="MFS general substrate transporter like domains"/>
    <property type="match status" value="1"/>
</dbReference>
<feature type="transmembrane region" description="Helical" evidence="7">
    <location>
        <begin position="221"/>
        <end position="241"/>
    </location>
</feature>
<reference evidence="9 10" key="1">
    <citation type="submission" date="2020-08" db="EMBL/GenBank/DDBJ databases">
        <title>Description of Clavibacter zhangzhiyonge sp. nov., a phytopathogenic actinobacterium isolated from barley seeds, causing leaf brown spot and decline.</title>
        <authorList>
            <person name="Tian Q."/>
            <person name="Chuan J."/>
            <person name="Zhao W."/>
            <person name="Li X."/>
        </authorList>
    </citation>
    <scope>NUCLEOTIDE SEQUENCE [LARGE SCALE GENOMIC DNA]</scope>
    <source>
        <strain evidence="9 10">DM1</strain>
    </source>
</reference>
<name>A0A7L7Z2Z6_9MICO</name>
<keyword evidence="4 7" id="KW-1133">Transmembrane helix</keyword>
<feature type="transmembrane region" description="Helical" evidence="7">
    <location>
        <begin position="280"/>
        <end position="296"/>
    </location>
</feature>
<feature type="transmembrane region" description="Helical" evidence="7">
    <location>
        <begin position="302"/>
        <end position="325"/>
    </location>
</feature>
<dbReference type="Proteomes" id="UP000516660">
    <property type="component" value="Chromosome"/>
</dbReference>
<sequence>MREARRRRILLAGLCASQVVSWGVLYYAFPAVSATVAADTGWSLGAVTTAFSVGLVLSAIAGVPVGRLLDRVGARSVMTAGTLGGALGLVAVALAPTLPWLVAAWCVTGIAQSATLYQAAFAVIIRTSGEHRTRGLTILTLAAGLASTVFAPVAAALTDAAGWRAALVVLAGILVATVTPIHLLVVPARWPDEAAPAPGSDAGGRVRDIVRSAPFVRAQAGMTLLTLALYGATLTLVPLLLAQGYDTATAVVAFGLVGVGQVAGRILFASGSWSPGRAGLAVGAATVVALVGLALLPRPFPALVVVVLLAGAARGALTLVQASIVVDRWGTARLGQLSGAFAVPVTGAAAVAPALGAWLLTSVGGTAGTLLLAGLAALGLAVTALVPGRADAAGAAPDGPATTAPAAPTRLRPDVR</sequence>
<feature type="transmembrane region" description="Helical" evidence="7">
    <location>
        <begin position="337"/>
        <end position="360"/>
    </location>
</feature>
<dbReference type="GO" id="GO:0022857">
    <property type="term" value="F:transmembrane transporter activity"/>
    <property type="evidence" value="ECO:0007669"/>
    <property type="project" value="InterPro"/>
</dbReference>
<dbReference type="PROSITE" id="PS50850">
    <property type="entry name" value="MFS"/>
    <property type="match status" value="1"/>
</dbReference>
<evidence type="ECO:0000313" key="9">
    <source>
        <dbReference type="EMBL" id="QOD44082.1"/>
    </source>
</evidence>
<keyword evidence="10" id="KW-1185">Reference proteome</keyword>
<keyword evidence="2" id="KW-0813">Transport</keyword>
<dbReference type="InterPro" id="IPR052983">
    <property type="entry name" value="MFS_Riboflavin_Transporter"/>
</dbReference>
<accession>A0A7L7Z2Z6</accession>
<feature type="transmembrane region" description="Helical" evidence="7">
    <location>
        <begin position="9"/>
        <end position="29"/>
    </location>
</feature>
<feature type="region of interest" description="Disordered" evidence="6">
    <location>
        <begin position="393"/>
        <end position="416"/>
    </location>
</feature>
<keyword evidence="3 7" id="KW-0812">Transmembrane</keyword>
<feature type="transmembrane region" description="Helical" evidence="7">
    <location>
        <begin position="77"/>
        <end position="96"/>
    </location>
</feature>
<dbReference type="SUPFAM" id="SSF103473">
    <property type="entry name" value="MFS general substrate transporter"/>
    <property type="match status" value="1"/>
</dbReference>
<protein>
    <submittedName>
        <fullName evidence="9">MFS transporter</fullName>
    </submittedName>
</protein>
<evidence type="ECO:0000259" key="8">
    <source>
        <dbReference type="PROSITE" id="PS50850"/>
    </source>
</evidence>
<evidence type="ECO:0000256" key="1">
    <source>
        <dbReference type="ARBA" id="ARBA00004651"/>
    </source>
</evidence>
<evidence type="ECO:0000256" key="7">
    <source>
        <dbReference type="SAM" id="Phobius"/>
    </source>
</evidence>
<dbReference type="KEGG" id="czh:H9X71_01585"/>
<organism evidence="9 10">
    <name type="scientific">Clavibacter zhangzhiyongii</name>
    <dbReference type="NCBI Taxonomy" id="2768071"/>
    <lineage>
        <taxon>Bacteria</taxon>
        <taxon>Bacillati</taxon>
        <taxon>Actinomycetota</taxon>
        <taxon>Actinomycetes</taxon>
        <taxon>Micrococcales</taxon>
        <taxon>Microbacteriaceae</taxon>
        <taxon>Clavibacter</taxon>
    </lineage>
</organism>
<feature type="compositionally biased region" description="Low complexity" evidence="6">
    <location>
        <begin position="393"/>
        <end position="410"/>
    </location>
</feature>
<feature type="transmembrane region" description="Helical" evidence="7">
    <location>
        <begin position="366"/>
        <end position="386"/>
    </location>
</feature>